<name>A0ABC9GUE1_9POAL</name>
<dbReference type="PROSITE" id="PS51934">
    <property type="entry name" value="LRAT"/>
    <property type="match status" value="1"/>
</dbReference>
<proteinExistence type="predicted"/>
<evidence type="ECO:0000313" key="3">
    <source>
        <dbReference type="Proteomes" id="UP001497457"/>
    </source>
</evidence>
<dbReference type="AlphaFoldDB" id="A0ABC9GUE1"/>
<reference evidence="2 3" key="1">
    <citation type="submission" date="2024-10" db="EMBL/GenBank/DDBJ databases">
        <authorList>
            <person name="Ryan C."/>
        </authorList>
    </citation>
    <scope>NUCLEOTIDE SEQUENCE [LARGE SCALE GENOMIC DNA]</scope>
</reference>
<sequence length="216" mass="24722">MVDRGVTVLSSRIERWQLRRGDHIYSWRKDALYSYAHHGILGFLEHIKKVDKCRMYPWLMAIQGIYENDEKVIHFTNTSAGAPSSSSSSTLPYHCAEAMRKGGVVICCLDCFLEGNNLRLFVYSVPWLFFQMSNIGVQDTCSMDPEDTAETVLRRANDLFVHGFGSYDLVLQNCFDFAFYCKTGRQYVSTLELVLGPPKRLDFERESPSGRVCTIM</sequence>
<dbReference type="PANTHER" id="PTHR46137">
    <property type="entry name" value="OS05G0310600 PROTEIN"/>
    <property type="match status" value="1"/>
</dbReference>
<evidence type="ECO:0000313" key="2">
    <source>
        <dbReference type="EMBL" id="CAM0146237.1"/>
    </source>
</evidence>
<dbReference type="Pfam" id="PF04970">
    <property type="entry name" value="LRAT"/>
    <property type="match status" value="1"/>
</dbReference>
<accession>A0ABC9GUE1</accession>
<feature type="domain" description="LRAT" evidence="1">
    <location>
        <begin position="52"/>
        <end position="190"/>
    </location>
</feature>
<organism evidence="2 3">
    <name type="scientific">Urochloa decumbens</name>
    <dbReference type="NCBI Taxonomy" id="240449"/>
    <lineage>
        <taxon>Eukaryota</taxon>
        <taxon>Viridiplantae</taxon>
        <taxon>Streptophyta</taxon>
        <taxon>Embryophyta</taxon>
        <taxon>Tracheophyta</taxon>
        <taxon>Spermatophyta</taxon>
        <taxon>Magnoliopsida</taxon>
        <taxon>Liliopsida</taxon>
        <taxon>Poales</taxon>
        <taxon>Poaceae</taxon>
        <taxon>PACMAD clade</taxon>
        <taxon>Panicoideae</taxon>
        <taxon>Panicodae</taxon>
        <taxon>Paniceae</taxon>
        <taxon>Melinidinae</taxon>
        <taxon>Urochloa</taxon>
    </lineage>
</organism>
<dbReference type="PANTHER" id="PTHR46137:SF11">
    <property type="entry name" value="LRAT DOMAIN-CONTAINING PROTEIN"/>
    <property type="match status" value="1"/>
</dbReference>
<comment type="caution">
    <text evidence="2">The sequence shown here is derived from an EMBL/GenBank/DDBJ whole genome shotgun (WGS) entry which is preliminary data.</text>
</comment>
<dbReference type="EMBL" id="CAXIPR030000518">
    <property type="protein sequence ID" value="CAM0146237.1"/>
    <property type="molecule type" value="Genomic_DNA"/>
</dbReference>
<dbReference type="Proteomes" id="UP001497457">
    <property type="component" value="Unassembled WGS sequence"/>
</dbReference>
<keyword evidence="3" id="KW-1185">Reference proteome</keyword>
<protein>
    <recommendedName>
        <fullName evidence="1">LRAT domain-containing protein</fullName>
    </recommendedName>
</protein>
<gene>
    <name evidence="2" type="ORF">URODEC1_LOCUS119850</name>
</gene>
<dbReference type="InterPro" id="IPR007053">
    <property type="entry name" value="LRAT_dom"/>
</dbReference>
<dbReference type="Gene3D" id="3.90.1720.10">
    <property type="entry name" value="endopeptidase domain like (from Nostoc punctiforme)"/>
    <property type="match status" value="1"/>
</dbReference>
<evidence type="ECO:0000259" key="1">
    <source>
        <dbReference type="PROSITE" id="PS51934"/>
    </source>
</evidence>